<proteinExistence type="predicted"/>
<accession>A0A2I1GC16</accession>
<evidence type="ECO:0000313" key="3">
    <source>
        <dbReference type="Proteomes" id="UP000234323"/>
    </source>
</evidence>
<organism evidence="2 3">
    <name type="scientific">Rhizophagus irregularis</name>
    <dbReference type="NCBI Taxonomy" id="588596"/>
    <lineage>
        <taxon>Eukaryota</taxon>
        <taxon>Fungi</taxon>
        <taxon>Fungi incertae sedis</taxon>
        <taxon>Mucoromycota</taxon>
        <taxon>Glomeromycotina</taxon>
        <taxon>Glomeromycetes</taxon>
        <taxon>Glomerales</taxon>
        <taxon>Glomeraceae</taxon>
        <taxon>Rhizophagus</taxon>
    </lineage>
</organism>
<dbReference type="EMBL" id="LLXI01000302">
    <property type="protein sequence ID" value="PKY44163.1"/>
    <property type="molecule type" value="Genomic_DNA"/>
</dbReference>
<comment type="caution">
    <text evidence="2">The sequence shown here is derived from an EMBL/GenBank/DDBJ whole genome shotgun (WGS) entry which is preliminary data.</text>
</comment>
<dbReference type="VEuPathDB" id="FungiDB:RhiirFUN_011243"/>
<dbReference type="AlphaFoldDB" id="A0A2I1GC16"/>
<keyword evidence="3" id="KW-1185">Reference proteome</keyword>
<dbReference type="Proteomes" id="UP000234323">
    <property type="component" value="Unassembled WGS sequence"/>
</dbReference>
<evidence type="ECO:0000313" key="2">
    <source>
        <dbReference type="EMBL" id="PKY44163.1"/>
    </source>
</evidence>
<keyword evidence="1" id="KW-1133">Transmembrane helix</keyword>
<evidence type="ECO:0000256" key="1">
    <source>
        <dbReference type="SAM" id="Phobius"/>
    </source>
</evidence>
<protein>
    <submittedName>
        <fullName evidence="2">Uncharacterized protein</fullName>
    </submittedName>
</protein>
<name>A0A2I1GC16_9GLOM</name>
<keyword evidence="1" id="KW-0812">Transmembrane</keyword>
<keyword evidence="1" id="KW-0472">Membrane</keyword>
<gene>
    <name evidence="2" type="ORF">RhiirA4_541641</name>
</gene>
<reference evidence="2 3" key="1">
    <citation type="submission" date="2015-10" db="EMBL/GenBank/DDBJ databases">
        <title>Genome analyses suggest a sexual origin of heterokaryosis in a supposedly ancient asexual fungus.</title>
        <authorList>
            <person name="Ropars J."/>
            <person name="Sedzielewska K."/>
            <person name="Noel J."/>
            <person name="Charron P."/>
            <person name="Farinelli L."/>
            <person name="Marton T."/>
            <person name="Kruger M."/>
            <person name="Pelin A."/>
            <person name="Brachmann A."/>
            <person name="Corradi N."/>
        </authorList>
    </citation>
    <scope>NUCLEOTIDE SEQUENCE [LARGE SCALE GENOMIC DNA]</scope>
    <source>
        <strain evidence="2 3">A4</strain>
    </source>
</reference>
<dbReference type="VEuPathDB" id="FungiDB:FUN_015434"/>
<sequence length="94" mass="10665">MLKLFRCYGDSSSDNESIKEAEMAYFTKNLGVSTIIYSTVPMIEYPTTSPDGVATVFSIQGWKKIIWMLLMYSIGSGLLFRSVLFLITFLLQNM</sequence>
<feature type="transmembrane region" description="Helical" evidence="1">
    <location>
        <begin position="65"/>
        <end position="91"/>
    </location>
</feature>